<dbReference type="Gene3D" id="3.30.160.20">
    <property type="match status" value="1"/>
</dbReference>
<dbReference type="InterPro" id="IPR004374">
    <property type="entry name" value="PrfB"/>
</dbReference>
<dbReference type="HAMAP" id="MF_00094">
    <property type="entry name" value="Rel_fac_2"/>
    <property type="match status" value="1"/>
</dbReference>
<dbReference type="InterPro" id="IPR045853">
    <property type="entry name" value="Pep_chain_release_fac_I_sf"/>
</dbReference>
<protein>
    <recommendedName>
        <fullName evidence="4 5">Peptide chain release factor 2</fullName>
        <shortName evidence="4">RF-2</shortName>
    </recommendedName>
</protein>
<feature type="compositionally biased region" description="Polar residues" evidence="6">
    <location>
        <begin position="1"/>
        <end position="10"/>
    </location>
</feature>
<keyword evidence="3 4" id="KW-0648">Protein biosynthesis</keyword>
<feature type="modified residue" description="N5-methylglutamine" evidence="4">
    <location>
        <position position="239"/>
    </location>
</feature>
<dbReference type="SMART" id="SM00937">
    <property type="entry name" value="PCRF"/>
    <property type="match status" value="1"/>
</dbReference>
<dbReference type="Proteomes" id="UP000676506">
    <property type="component" value="Chromosome 2"/>
</dbReference>
<sequence length="366" mass="41183">MSYWNASRTCGGSFDPEGKRPQLEKLEKRVADPGFWNDQEQAQKVLKERRRLADAIELAAFYDRELADLEVLFEFAEADSGSLGELEQRLRALQPKVEAAETQMLLAGPQDANNAIVRVQSGAGGTDAQDWAEMLLRMYLRWCERRGFKTSVLDVQPGKEAGITSAEFTVEGDYAYGLLSCESGVHRLVRISPFSSAGTRETSFASIFVTPEVEDDIEIEINEKDLRVDTYRSSGAGGQHVNVTDSAIRITHLPTGIVVSCQNQRSQHQNREVAMKVLKSRLYELEVERRRAESAKLEATKRDISFGSQIRNYVLHPYRLVKDARTKLERSDVESVLDGDLDDFIKEYLVARSRHPEGFLTAGDDD</sequence>
<feature type="region of interest" description="Disordered" evidence="6">
    <location>
        <begin position="1"/>
        <end position="21"/>
    </location>
</feature>
<evidence type="ECO:0000256" key="6">
    <source>
        <dbReference type="SAM" id="MobiDB-lite"/>
    </source>
</evidence>
<keyword evidence="9" id="KW-1185">Reference proteome</keyword>
<evidence type="ECO:0000313" key="8">
    <source>
        <dbReference type="EMBL" id="QUW04709.1"/>
    </source>
</evidence>
<comment type="similarity">
    <text evidence="1 4">Belongs to the prokaryotic/mitochondrial release factor family.</text>
</comment>
<dbReference type="InterPro" id="IPR005139">
    <property type="entry name" value="PCRF"/>
</dbReference>
<keyword evidence="2 4" id="KW-0488">Methylation</keyword>
<proteinExistence type="inferred from homology"/>
<dbReference type="Gene3D" id="1.20.58.410">
    <property type="entry name" value="Release factor"/>
    <property type="match status" value="1"/>
</dbReference>
<evidence type="ECO:0000256" key="5">
    <source>
        <dbReference type="NCBIfam" id="TIGR00020"/>
    </source>
</evidence>
<dbReference type="Pfam" id="PF03462">
    <property type="entry name" value="PCRF"/>
    <property type="match status" value="1"/>
</dbReference>
<dbReference type="PANTHER" id="PTHR43116:SF3">
    <property type="entry name" value="CLASS I PEPTIDE CHAIN RELEASE FACTOR"/>
    <property type="match status" value="1"/>
</dbReference>
<feature type="domain" description="Prokaryotic-type class I peptide chain release factors" evidence="7">
    <location>
        <begin position="232"/>
        <end position="248"/>
    </location>
</feature>
<evidence type="ECO:0000256" key="3">
    <source>
        <dbReference type="ARBA" id="ARBA00022917"/>
    </source>
</evidence>
<comment type="function">
    <text evidence="4">Peptide chain release factor 2 directs the termination of translation in response to the peptide chain termination codons UGA and UAA.</text>
</comment>
<evidence type="ECO:0000256" key="4">
    <source>
        <dbReference type="HAMAP-Rule" id="MF_00094"/>
    </source>
</evidence>
<evidence type="ECO:0000256" key="1">
    <source>
        <dbReference type="ARBA" id="ARBA00010835"/>
    </source>
</evidence>
<name>A0ABX8BGC5_9BACT</name>
<organism evidence="8 9">
    <name type="scientific">Chloracidobacterium validum</name>
    <dbReference type="NCBI Taxonomy" id="2821543"/>
    <lineage>
        <taxon>Bacteria</taxon>
        <taxon>Pseudomonadati</taxon>
        <taxon>Acidobacteriota</taxon>
        <taxon>Terriglobia</taxon>
        <taxon>Terriglobales</taxon>
        <taxon>Acidobacteriaceae</taxon>
        <taxon>Chloracidobacterium</taxon>
    </lineage>
</organism>
<reference evidence="8 9" key="1">
    <citation type="submission" date="2021-03" db="EMBL/GenBank/DDBJ databases">
        <title>Genomic and phenotypic characterization of Chloracidobacterium isolates provides evidence for multiple species.</title>
        <authorList>
            <person name="Saini M.K."/>
            <person name="Costas A.M.G."/>
            <person name="Tank M."/>
            <person name="Bryant D.A."/>
        </authorList>
    </citation>
    <scope>NUCLEOTIDE SEQUENCE [LARGE SCALE GENOMIC DNA]</scope>
    <source>
        <strain evidence="8 9">BV2-C</strain>
    </source>
</reference>
<comment type="PTM">
    <text evidence="4">Methylated by PrmC. Methylation increases the termination efficiency of RF2.</text>
</comment>
<gene>
    <name evidence="4 8" type="primary">prfB</name>
    <name evidence="8" type="ORF">J8C06_13140</name>
</gene>
<dbReference type="InterPro" id="IPR000352">
    <property type="entry name" value="Pep_chain_release_fac_I"/>
</dbReference>
<keyword evidence="4" id="KW-0963">Cytoplasm</keyword>
<evidence type="ECO:0000256" key="2">
    <source>
        <dbReference type="ARBA" id="ARBA00022481"/>
    </source>
</evidence>
<evidence type="ECO:0000259" key="7">
    <source>
        <dbReference type="PROSITE" id="PS00745"/>
    </source>
</evidence>
<evidence type="ECO:0000313" key="9">
    <source>
        <dbReference type="Proteomes" id="UP000676506"/>
    </source>
</evidence>
<dbReference type="Gene3D" id="3.30.70.1660">
    <property type="match status" value="1"/>
</dbReference>
<accession>A0ABX8BGC5</accession>
<dbReference type="SUPFAM" id="SSF75620">
    <property type="entry name" value="Release factor"/>
    <property type="match status" value="1"/>
</dbReference>
<dbReference type="PANTHER" id="PTHR43116">
    <property type="entry name" value="PEPTIDE CHAIN RELEASE FACTOR 2"/>
    <property type="match status" value="1"/>
</dbReference>
<dbReference type="NCBIfam" id="TIGR00020">
    <property type="entry name" value="prfB"/>
    <property type="match status" value="1"/>
</dbReference>
<dbReference type="PROSITE" id="PS00745">
    <property type="entry name" value="RF_PROK_I"/>
    <property type="match status" value="1"/>
</dbReference>
<dbReference type="EMBL" id="CP072649">
    <property type="protein sequence ID" value="QUW04709.1"/>
    <property type="molecule type" value="Genomic_DNA"/>
</dbReference>
<dbReference type="Pfam" id="PF00472">
    <property type="entry name" value="RF-1"/>
    <property type="match status" value="1"/>
</dbReference>
<comment type="subcellular location">
    <subcellularLocation>
        <location evidence="4">Cytoplasm</location>
    </subcellularLocation>
</comment>